<proteinExistence type="predicted"/>
<organism evidence="2 3">
    <name type="scientific">Fulvivirga sediminis</name>
    <dbReference type="NCBI Taxonomy" id="2803949"/>
    <lineage>
        <taxon>Bacteria</taxon>
        <taxon>Pseudomonadati</taxon>
        <taxon>Bacteroidota</taxon>
        <taxon>Cytophagia</taxon>
        <taxon>Cytophagales</taxon>
        <taxon>Fulvivirgaceae</taxon>
        <taxon>Fulvivirga</taxon>
    </lineage>
</organism>
<sequence length="384" mass="44002">MDTVAGVGQFHYFRGVSKGYGHSPYLIVDSHYCMSESRNKRRLSDFGDSIFLIVLGIGFFWMTRSPELKDITNTSTISSILTTSPKSGVHGESQDYIGFHLAGHDDFFEFTKCSYNNRIRLRIEALQVGDSITIHINKSSSSTTYPRSGKKYFTYRICAASSPKHGSYLEFSQYNYCLEKKASIWYPLLCGVLILIGLFQIGKKLKDKDNFFSTKYLHLDEQGSEEIYFRLHPSKTSYFMSKLVGPIISLIVGLLLLIFTDSITWNYIGYGAVGLGIYLILHYLRIHSKIFYILDNEGVHIKNVTTFFQEEIKAIHYNSIQEVTSKRKYYQYDSKVGTVLIYSGKTDDEGDKIYDKLIGIEKYSEVVDFISKLIKNRKNTTVNK</sequence>
<dbReference type="RefSeq" id="WP_202246800.1">
    <property type="nucleotide sequence ID" value="NZ_JAESIY010000023.1"/>
</dbReference>
<dbReference type="Proteomes" id="UP000659388">
    <property type="component" value="Unassembled WGS sequence"/>
</dbReference>
<keyword evidence="1" id="KW-0812">Transmembrane</keyword>
<reference evidence="2" key="1">
    <citation type="submission" date="2021-01" db="EMBL/GenBank/DDBJ databases">
        <title>Fulvivirga kasyanovii gen. nov., sp nov., a novel member of the phylum Bacteroidetes isolated from seawater in a mussel farm.</title>
        <authorList>
            <person name="Zhao L.-H."/>
            <person name="Wang Z.-J."/>
        </authorList>
    </citation>
    <scope>NUCLEOTIDE SEQUENCE</scope>
    <source>
        <strain evidence="2">2943</strain>
    </source>
</reference>
<evidence type="ECO:0000313" key="2">
    <source>
        <dbReference type="EMBL" id="MBL3659008.1"/>
    </source>
</evidence>
<keyword evidence="1" id="KW-1133">Transmembrane helix</keyword>
<comment type="caution">
    <text evidence="2">The sequence shown here is derived from an EMBL/GenBank/DDBJ whole genome shotgun (WGS) entry which is preliminary data.</text>
</comment>
<feature type="transmembrane region" description="Helical" evidence="1">
    <location>
        <begin position="265"/>
        <end position="284"/>
    </location>
</feature>
<keyword evidence="3" id="KW-1185">Reference proteome</keyword>
<accession>A0A937FEE9</accession>
<dbReference type="AlphaFoldDB" id="A0A937FEE9"/>
<dbReference type="EMBL" id="JAESIY010000023">
    <property type="protein sequence ID" value="MBL3659008.1"/>
    <property type="molecule type" value="Genomic_DNA"/>
</dbReference>
<feature type="transmembrane region" description="Helical" evidence="1">
    <location>
        <begin position="184"/>
        <end position="202"/>
    </location>
</feature>
<protein>
    <submittedName>
        <fullName evidence="2">Uncharacterized protein</fullName>
    </submittedName>
</protein>
<feature type="transmembrane region" description="Helical" evidence="1">
    <location>
        <begin position="46"/>
        <end position="63"/>
    </location>
</feature>
<evidence type="ECO:0000256" key="1">
    <source>
        <dbReference type="SAM" id="Phobius"/>
    </source>
</evidence>
<feature type="transmembrane region" description="Helical" evidence="1">
    <location>
        <begin position="239"/>
        <end position="259"/>
    </location>
</feature>
<gene>
    <name evidence="2" type="ORF">JL102_22870</name>
</gene>
<name>A0A937FEE9_9BACT</name>
<keyword evidence="1" id="KW-0472">Membrane</keyword>
<evidence type="ECO:0000313" key="3">
    <source>
        <dbReference type="Proteomes" id="UP000659388"/>
    </source>
</evidence>